<feature type="region of interest" description="Disordered" evidence="2">
    <location>
        <begin position="669"/>
        <end position="715"/>
    </location>
</feature>
<dbReference type="EnsemblPlants" id="Kaladp0043s0295.1.v1.1">
    <property type="protein sequence ID" value="Kaladp0043s0295.1.v1.1"/>
    <property type="gene ID" value="Kaladp0043s0295.v1.1"/>
</dbReference>
<feature type="compositionally biased region" description="Basic residues" evidence="2">
    <location>
        <begin position="705"/>
        <end position="715"/>
    </location>
</feature>
<dbReference type="AlphaFoldDB" id="A0A7N0TT81"/>
<dbReference type="OMA" id="MAKSEIC"/>
<protein>
    <recommendedName>
        <fullName evidence="5">MAR-binding filament-like protein 1-1</fullName>
    </recommendedName>
</protein>
<keyword evidence="1" id="KW-0175">Coiled coil</keyword>
<feature type="compositionally biased region" description="Polar residues" evidence="2">
    <location>
        <begin position="669"/>
        <end position="689"/>
    </location>
</feature>
<dbReference type="PANTHER" id="PTHR19327">
    <property type="entry name" value="GOLGIN"/>
    <property type="match status" value="1"/>
</dbReference>
<sequence length="715" mass="79911">MAGASGFLQSHSACSQHSLLLAHCTVTSSNKRSAVAVASLRQEDGDGVFRSRRAFLFVGVVAVLPLLQLPARAVVGLLAADEQGNTTPSEQEENEKVTQNDALSAPPILSFLNGFGIIGSGVLGALYALARQEHAASDAKIETLTKTLSDQETSFKLMQKTYQSKILGEQEEHSRPIKKAKDEQVALFTQLDAANITISRLGQELQFEKKALQETQARVDSLQSLLASIKEDKRGLEVQLKEEAALGEALQEKINSLYAQIMEKEEQGRSLASSFSEKDSELNELKAAYGRSTTELLKSSLEINKLEEEIRYAQKELGLKESVINDLSMQISALIVERDEFNERIHETQNQFDTLKSDSEKKAMSDAELVRERDLDLAKLQEKLEVALSDTKVLIPYLTTERDRLNEMIHIQINQVKSLKDKLESTQCNLHMSRKDALESEEMLKKTKQLCSELESEVASVQAELAETKRTFHRNLDEAKQNTTLLAMELDSVHELLNKTINELQVVSDELATNQNIEDDLQKELVDVQRIAEAAANELKEEKKVIASLEKELQSLEKQMSIDNEGRKSLEIDLEETAKSLDQVNRNRQLLIKDLELAESQISSLEDEKNAMYISLAEQKSISQATRENLEDAHNLVKRLGTDRENLDTKAKKLEDELAAAKGEILRLRNQTNSANKSFLSKTPSTANHPENGEPEVNTVTTSAKKMRRKKSSET</sequence>
<proteinExistence type="predicted"/>
<evidence type="ECO:0000256" key="1">
    <source>
        <dbReference type="SAM" id="Coils"/>
    </source>
</evidence>
<feature type="coiled-coil region" evidence="1">
    <location>
        <begin position="402"/>
        <end position="471"/>
    </location>
</feature>
<accession>A0A7N0TT81</accession>
<feature type="coiled-coil region" evidence="1">
    <location>
        <begin position="518"/>
        <end position="608"/>
    </location>
</feature>
<name>A0A7N0TT81_KALFE</name>
<feature type="coiled-coil region" evidence="1">
    <location>
        <begin position="198"/>
        <end position="267"/>
    </location>
</feature>
<evidence type="ECO:0000313" key="4">
    <source>
        <dbReference type="Proteomes" id="UP000594263"/>
    </source>
</evidence>
<evidence type="ECO:0000313" key="3">
    <source>
        <dbReference type="EnsemblPlants" id="Kaladp0043s0295.1.v1.1"/>
    </source>
</evidence>
<dbReference type="PANTHER" id="PTHR19327:SF0">
    <property type="entry name" value="GOLGIN SUBFAMILY A MEMBER 4"/>
    <property type="match status" value="1"/>
</dbReference>
<reference evidence="3" key="1">
    <citation type="submission" date="2021-01" db="UniProtKB">
        <authorList>
            <consortium name="EnsemblPlants"/>
        </authorList>
    </citation>
    <scope>IDENTIFICATION</scope>
</reference>
<organism evidence="3 4">
    <name type="scientific">Kalanchoe fedtschenkoi</name>
    <name type="common">Lavender scallops</name>
    <name type="synonym">South American air plant</name>
    <dbReference type="NCBI Taxonomy" id="63787"/>
    <lineage>
        <taxon>Eukaryota</taxon>
        <taxon>Viridiplantae</taxon>
        <taxon>Streptophyta</taxon>
        <taxon>Embryophyta</taxon>
        <taxon>Tracheophyta</taxon>
        <taxon>Spermatophyta</taxon>
        <taxon>Magnoliopsida</taxon>
        <taxon>eudicotyledons</taxon>
        <taxon>Gunneridae</taxon>
        <taxon>Pentapetalae</taxon>
        <taxon>Saxifragales</taxon>
        <taxon>Crassulaceae</taxon>
        <taxon>Kalanchoe</taxon>
    </lineage>
</organism>
<feature type="coiled-coil region" evidence="1">
    <location>
        <begin position="296"/>
        <end position="358"/>
    </location>
</feature>
<evidence type="ECO:0008006" key="5">
    <source>
        <dbReference type="Google" id="ProtNLM"/>
    </source>
</evidence>
<dbReference type="Gramene" id="Kaladp0043s0295.1.v1.1">
    <property type="protein sequence ID" value="Kaladp0043s0295.1.v1.1"/>
    <property type="gene ID" value="Kaladp0043s0295.v1.1"/>
</dbReference>
<keyword evidence="4" id="KW-1185">Reference proteome</keyword>
<dbReference type="Gene3D" id="1.10.287.1490">
    <property type="match status" value="1"/>
</dbReference>
<evidence type="ECO:0000256" key="2">
    <source>
        <dbReference type="SAM" id="MobiDB-lite"/>
    </source>
</evidence>
<dbReference type="Proteomes" id="UP000594263">
    <property type="component" value="Unplaced"/>
</dbReference>